<protein>
    <submittedName>
        <fullName evidence="1">Uncharacterized protein</fullName>
    </submittedName>
</protein>
<dbReference type="eggNOG" id="ENOG502RZXP">
    <property type="taxonomic scope" value="Eukaryota"/>
</dbReference>
<dbReference type="STRING" id="4155.A0A022R1R5"/>
<dbReference type="Pfam" id="PF14009">
    <property type="entry name" value="PADRE"/>
    <property type="match status" value="1"/>
</dbReference>
<keyword evidence="2" id="KW-1185">Reference proteome</keyword>
<dbReference type="Proteomes" id="UP000030748">
    <property type="component" value="Unassembled WGS sequence"/>
</dbReference>
<evidence type="ECO:0000313" key="1">
    <source>
        <dbReference type="EMBL" id="EYU34547.1"/>
    </source>
</evidence>
<proteinExistence type="predicted"/>
<sequence>MGNYISCTLPGAVSRSTIKGTKVIFPSGETRRLHEPTKAAELMLENPNSFIVSAKSLQIGRRFSALNADDDLQMGGVYVASRISPECGGGVCVVETTSVKCSAGKLNLDDFEEFSTPEFKHRLSMSRSKKPSLETIDEEPLCVR</sequence>
<dbReference type="PhylomeDB" id="A0A022R1R5"/>
<evidence type="ECO:0000313" key="2">
    <source>
        <dbReference type="Proteomes" id="UP000030748"/>
    </source>
</evidence>
<gene>
    <name evidence="1" type="ORF">MIMGU_mgv1a020327mg</name>
</gene>
<reference evidence="1 2" key="1">
    <citation type="journal article" date="2013" name="Proc. Natl. Acad. Sci. U.S.A.">
        <title>Fine-scale variation in meiotic recombination in Mimulus inferred from population shotgun sequencing.</title>
        <authorList>
            <person name="Hellsten U."/>
            <person name="Wright K.M."/>
            <person name="Jenkins J."/>
            <person name="Shu S."/>
            <person name="Yuan Y."/>
            <person name="Wessler S.R."/>
            <person name="Schmutz J."/>
            <person name="Willis J.H."/>
            <person name="Rokhsar D.S."/>
        </authorList>
    </citation>
    <scope>NUCLEOTIDE SEQUENCE [LARGE SCALE GENOMIC DNA]</scope>
    <source>
        <strain evidence="2">cv. DUN x IM62</strain>
    </source>
</reference>
<dbReference type="EMBL" id="KI630675">
    <property type="protein sequence ID" value="EYU34547.1"/>
    <property type="molecule type" value="Genomic_DNA"/>
</dbReference>
<dbReference type="PANTHER" id="PTHR33052">
    <property type="entry name" value="DUF4228 DOMAIN PROTEIN-RELATED"/>
    <property type="match status" value="1"/>
</dbReference>
<accession>A0A022R1R5</accession>
<dbReference type="AlphaFoldDB" id="A0A022R1R5"/>
<dbReference type="InterPro" id="IPR025322">
    <property type="entry name" value="PADRE_dom"/>
</dbReference>
<organism evidence="1 2">
    <name type="scientific">Erythranthe guttata</name>
    <name type="common">Yellow monkey flower</name>
    <name type="synonym">Mimulus guttatus</name>
    <dbReference type="NCBI Taxonomy" id="4155"/>
    <lineage>
        <taxon>Eukaryota</taxon>
        <taxon>Viridiplantae</taxon>
        <taxon>Streptophyta</taxon>
        <taxon>Embryophyta</taxon>
        <taxon>Tracheophyta</taxon>
        <taxon>Spermatophyta</taxon>
        <taxon>Magnoliopsida</taxon>
        <taxon>eudicotyledons</taxon>
        <taxon>Gunneridae</taxon>
        <taxon>Pentapetalae</taxon>
        <taxon>asterids</taxon>
        <taxon>lamiids</taxon>
        <taxon>Lamiales</taxon>
        <taxon>Phrymaceae</taxon>
        <taxon>Erythranthe</taxon>
    </lineage>
</organism>
<name>A0A022R1R5_ERYGU</name>